<reference evidence="2 3" key="1">
    <citation type="submission" date="2024-03" db="EMBL/GenBank/DDBJ databases">
        <title>Two novel species of the genus Flavobacterium exhibiting potentially degradation of complex polysaccharides.</title>
        <authorList>
            <person name="Lian X."/>
        </authorList>
    </citation>
    <scope>NUCLEOTIDE SEQUENCE [LARGE SCALE GENOMIC DNA]</scope>
    <source>
        <strain evidence="2 3">N6</strain>
    </source>
</reference>
<evidence type="ECO:0008006" key="4">
    <source>
        <dbReference type="Google" id="ProtNLM"/>
    </source>
</evidence>
<accession>A0ABU9NTL6</accession>
<dbReference type="EMBL" id="JBCGDP010000034">
    <property type="protein sequence ID" value="MEM0578698.1"/>
    <property type="molecule type" value="Genomic_DNA"/>
</dbReference>
<dbReference type="Proteomes" id="UP001468798">
    <property type="component" value="Unassembled WGS sequence"/>
</dbReference>
<evidence type="ECO:0000313" key="3">
    <source>
        <dbReference type="Proteomes" id="UP001468798"/>
    </source>
</evidence>
<name>A0ABU9NTL6_9FLAO</name>
<protein>
    <recommendedName>
        <fullName evidence="4">Polymer-forming cytoskeletal protein</fullName>
    </recommendedName>
</protein>
<organism evidence="2 3">
    <name type="scientific">Flavobacterium polysaccharolyticum</name>
    <dbReference type="NCBI Taxonomy" id="3133148"/>
    <lineage>
        <taxon>Bacteria</taxon>
        <taxon>Pseudomonadati</taxon>
        <taxon>Bacteroidota</taxon>
        <taxon>Flavobacteriia</taxon>
        <taxon>Flavobacteriales</taxon>
        <taxon>Flavobacteriaceae</taxon>
        <taxon>Flavobacterium</taxon>
    </lineage>
</organism>
<gene>
    <name evidence="2" type="ORF">WFZ86_19505</name>
</gene>
<feature type="transmembrane region" description="Helical" evidence="1">
    <location>
        <begin position="7"/>
        <end position="27"/>
    </location>
</feature>
<evidence type="ECO:0000313" key="2">
    <source>
        <dbReference type="EMBL" id="MEM0578698.1"/>
    </source>
</evidence>
<keyword evidence="1" id="KW-0812">Transmembrane</keyword>
<proteinExistence type="predicted"/>
<keyword evidence="1" id="KW-1133">Transmembrane helix</keyword>
<dbReference type="RefSeq" id="WP_342693504.1">
    <property type="nucleotide sequence ID" value="NZ_JBCGDP010000034.1"/>
</dbReference>
<keyword evidence="1" id="KW-0472">Membrane</keyword>
<keyword evidence="3" id="KW-1185">Reference proteome</keyword>
<comment type="caution">
    <text evidence="2">The sequence shown here is derived from an EMBL/GenBank/DDBJ whole genome shotgun (WGS) entry which is preliminary data.</text>
</comment>
<evidence type="ECO:0000256" key="1">
    <source>
        <dbReference type="SAM" id="Phobius"/>
    </source>
</evidence>
<sequence>MIKAHSLLYSIYICLLVSIVCGALLFFSNLYNQLNLYYNLQEELYFHNQSLVNFALESRDTLPILDPEEKTGIKGSYETKPYGILNLLLVQSKTNKDTIQSAHLIGLHTKNKTALFLTNFSKSVSYTGLVKLIGDNALPSSHIETAHITNKTNDLYIEGKNSVSENQLPKINPNFKKIFYNTQTDKTNLSDVDKPKDSLYFNSFFNATKEVYLNSIVANMIFKGNFILRSKDSLHIKKNTVLEDVILIAPKITFESGFKGSVQAFASERIELEQNVILNYPSVVCIYNETVDESRIKIKKECKITGAIVLFGNTNEMIDKNCMEIDENTLLFGDIYCTGKLFLKGKVHGSVFTNRVFYKTESASYNNTISDIEINAKKRPTYFISIPIFDSKNVSHGIIKKVL</sequence>